<dbReference type="RefSeq" id="XP_020438500.1">
    <property type="nucleotide sequence ID" value="XM_020571226.1"/>
</dbReference>
<evidence type="ECO:0000313" key="1">
    <source>
        <dbReference type="EMBL" id="EFA86395.1"/>
    </source>
</evidence>
<reference evidence="1 2" key="1">
    <citation type="journal article" date="2011" name="Genome Res.">
        <title>Phylogeny-wide analysis of social amoeba genomes highlights ancient origins for complex intercellular communication.</title>
        <authorList>
            <person name="Heidel A.J."/>
            <person name="Lawal H.M."/>
            <person name="Felder M."/>
            <person name="Schilde C."/>
            <person name="Helps N.R."/>
            <person name="Tunggal B."/>
            <person name="Rivero F."/>
            <person name="John U."/>
            <person name="Schleicher M."/>
            <person name="Eichinger L."/>
            <person name="Platzer M."/>
            <person name="Noegel A.A."/>
            <person name="Schaap P."/>
            <person name="Gloeckner G."/>
        </authorList>
    </citation>
    <scope>NUCLEOTIDE SEQUENCE [LARGE SCALE GENOMIC DNA]</scope>
    <source>
        <strain evidence="2">ATCC 26659 / Pp 5 / PN500</strain>
    </source>
</reference>
<keyword evidence="2" id="KW-1185">Reference proteome</keyword>
<dbReference type="EMBL" id="ADBJ01000002">
    <property type="protein sequence ID" value="EFA86395.1"/>
    <property type="molecule type" value="Genomic_DNA"/>
</dbReference>
<dbReference type="InParanoid" id="D3AVS2"/>
<protein>
    <submittedName>
        <fullName evidence="1">Uncharacterized protein</fullName>
    </submittedName>
</protein>
<dbReference type="Proteomes" id="UP000001396">
    <property type="component" value="Unassembled WGS sequence"/>
</dbReference>
<organism evidence="1 2">
    <name type="scientific">Heterostelium pallidum (strain ATCC 26659 / Pp 5 / PN500)</name>
    <name type="common">Cellular slime mold</name>
    <name type="synonym">Polysphondylium pallidum</name>
    <dbReference type="NCBI Taxonomy" id="670386"/>
    <lineage>
        <taxon>Eukaryota</taxon>
        <taxon>Amoebozoa</taxon>
        <taxon>Evosea</taxon>
        <taxon>Eumycetozoa</taxon>
        <taxon>Dictyostelia</taxon>
        <taxon>Acytosteliales</taxon>
        <taxon>Acytosteliaceae</taxon>
        <taxon>Heterostelium</taxon>
    </lineage>
</organism>
<dbReference type="SUPFAM" id="SSF52047">
    <property type="entry name" value="RNI-like"/>
    <property type="match status" value="1"/>
</dbReference>
<name>D3AVS2_HETP5</name>
<accession>D3AVS2</accession>
<sequence length="453" mass="53342">MSNLLLDVDIRSKEELLKLRKDQLYQISIDKKLKVNKSLNKDSLVNAIIKHRDDQIRLQKTLFDDNPAIRFHRGHVDYRLPFLIISKIFQYYWMLCTNHTSPFFSYRDALTITLVNKQLYGIVTTLFNSIFIKKKNISKAIQLNIFRDPPIIDNEMNRLTRTWCPIKHIIKLHIDYKLLESLVNSTDILHTNLLISVEKLHITLDKATIIYNCDRNINYMIFKKVANIMTNLKTLVCDSIRIRQSHINAIATIKSLKKLDLTDTLRHRLGNIEVLALMKFPLMDQFKLPRFDPVNIPVSFRDGVKSLFNVSFYKPVSPKQLLELPNLKKISFYQTRPDIFKYFKESSFNVTYLCFPLNGNIDHWLPIIEKLISIETLEVNTQSLGSKGLLSLCRQFKNSISPNYSRFYIKAFDHFDIYKCNLEIELHYSHQKLYPRITSGTNNLRKIYFVKQI</sequence>
<comment type="caution">
    <text evidence="1">The sequence shown here is derived from an EMBL/GenBank/DDBJ whole genome shotgun (WGS) entry which is preliminary data.</text>
</comment>
<proteinExistence type="predicted"/>
<evidence type="ECO:0000313" key="2">
    <source>
        <dbReference type="Proteomes" id="UP000001396"/>
    </source>
</evidence>
<gene>
    <name evidence="1" type="ORF">PPL_00187</name>
</gene>
<dbReference type="GeneID" id="31355721"/>
<dbReference type="AlphaFoldDB" id="D3AVS2"/>